<dbReference type="GO" id="GO:0016020">
    <property type="term" value="C:membrane"/>
    <property type="evidence" value="ECO:0007669"/>
    <property type="project" value="UniProtKB-SubCell"/>
</dbReference>
<keyword evidence="4 6" id="KW-0472">Membrane</keyword>
<dbReference type="PANTHER" id="PTHR15549">
    <property type="entry name" value="PAIRED IMMUNOGLOBULIN-LIKE TYPE 2 RECEPTOR"/>
    <property type="match status" value="1"/>
</dbReference>
<feature type="chain" id="PRO_5042878250" description="Kelch repeat protein" evidence="7">
    <location>
        <begin position="22"/>
        <end position="571"/>
    </location>
</feature>
<dbReference type="GO" id="GO:0071944">
    <property type="term" value="C:cell periphery"/>
    <property type="evidence" value="ECO:0007669"/>
    <property type="project" value="UniProtKB-ARBA"/>
</dbReference>
<feature type="signal peptide" evidence="7">
    <location>
        <begin position="1"/>
        <end position="21"/>
    </location>
</feature>
<dbReference type="Gene3D" id="2.120.10.80">
    <property type="entry name" value="Kelch-type beta propeller"/>
    <property type="match status" value="1"/>
</dbReference>
<organism evidence="8 9">
    <name type="scientific">Parachaetomium inaequale</name>
    <dbReference type="NCBI Taxonomy" id="2588326"/>
    <lineage>
        <taxon>Eukaryota</taxon>
        <taxon>Fungi</taxon>
        <taxon>Dikarya</taxon>
        <taxon>Ascomycota</taxon>
        <taxon>Pezizomycotina</taxon>
        <taxon>Sordariomycetes</taxon>
        <taxon>Sordariomycetidae</taxon>
        <taxon>Sordariales</taxon>
        <taxon>Chaetomiaceae</taxon>
        <taxon>Parachaetomium</taxon>
    </lineage>
</organism>
<dbReference type="AlphaFoldDB" id="A0AAN6PCJ3"/>
<name>A0AAN6PCJ3_9PEZI</name>
<evidence type="ECO:0000256" key="4">
    <source>
        <dbReference type="ARBA" id="ARBA00023136"/>
    </source>
</evidence>
<dbReference type="InterPro" id="IPR051694">
    <property type="entry name" value="Immunoregulatory_rcpt-like"/>
</dbReference>
<gene>
    <name evidence="8" type="ORF">C8A01DRAFT_17537</name>
</gene>
<keyword evidence="3 6" id="KW-1133">Transmembrane helix</keyword>
<evidence type="ECO:0000256" key="2">
    <source>
        <dbReference type="ARBA" id="ARBA00022692"/>
    </source>
</evidence>
<evidence type="ECO:0000256" key="6">
    <source>
        <dbReference type="SAM" id="Phobius"/>
    </source>
</evidence>
<feature type="region of interest" description="Disordered" evidence="5">
    <location>
        <begin position="436"/>
        <end position="458"/>
    </location>
</feature>
<dbReference type="SUPFAM" id="SSF117281">
    <property type="entry name" value="Kelch motif"/>
    <property type="match status" value="1"/>
</dbReference>
<accession>A0AAN6PCJ3</accession>
<dbReference type="PANTHER" id="PTHR15549:SF27">
    <property type="entry name" value="CHITIN-BINDING TYPE-1 DOMAIN-CONTAINING PROTEIN"/>
    <property type="match status" value="1"/>
</dbReference>
<dbReference type="EMBL" id="MU854431">
    <property type="protein sequence ID" value="KAK4038358.1"/>
    <property type="molecule type" value="Genomic_DNA"/>
</dbReference>
<protein>
    <recommendedName>
        <fullName evidence="10">Kelch repeat protein</fullName>
    </recommendedName>
</protein>
<evidence type="ECO:0000256" key="1">
    <source>
        <dbReference type="ARBA" id="ARBA00004167"/>
    </source>
</evidence>
<reference evidence="9" key="1">
    <citation type="journal article" date="2023" name="Mol. Phylogenet. Evol.">
        <title>Genome-scale phylogeny and comparative genomics of the fungal order Sordariales.</title>
        <authorList>
            <person name="Hensen N."/>
            <person name="Bonometti L."/>
            <person name="Westerberg I."/>
            <person name="Brannstrom I.O."/>
            <person name="Guillou S."/>
            <person name="Cros-Aarteil S."/>
            <person name="Calhoun S."/>
            <person name="Haridas S."/>
            <person name="Kuo A."/>
            <person name="Mondo S."/>
            <person name="Pangilinan J."/>
            <person name="Riley R."/>
            <person name="LaButti K."/>
            <person name="Andreopoulos B."/>
            <person name="Lipzen A."/>
            <person name="Chen C."/>
            <person name="Yan M."/>
            <person name="Daum C."/>
            <person name="Ng V."/>
            <person name="Clum A."/>
            <person name="Steindorff A."/>
            <person name="Ohm R.A."/>
            <person name="Martin F."/>
            <person name="Silar P."/>
            <person name="Natvig D.O."/>
            <person name="Lalanne C."/>
            <person name="Gautier V."/>
            <person name="Ament-Velasquez S.L."/>
            <person name="Kruys A."/>
            <person name="Hutchinson M.I."/>
            <person name="Powell A.J."/>
            <person name="Barry K."/>
            <person name="Miller A.N."/>
            <person name="Grigoriev I.V."/>
            <person name="Debuchy R."/>
            <person name="Gladieux P."/>
            <person name="Hiltunen Thoren M."/>
            <person name="Johannesson H."/>
        </authorList>
    </citation>
    <scope>NUCLEOTIDE SEQUENCE [LARGE SCALE GENOMIC DNA]</scope>
    <source>
        <strain evidence="9">CBS 284.82</strain>
    </source>
</reference>
<evidence type="ECO:0000256" key="5">
    <source>
        <dbReference type="SAM" id="MobiDB-lite"/>
    </source>
</evidence>
<dbReference type="SUPFAM" id="SSF50965">
    <property type="entry name" value="Galactose oxidase, central domain"/>
    <property type="match status" value="1"/>
</dbReference>
<dbReference type="InterPro" id="IPR011043">
    <property type="entry name" value="Gal_Oxase/kelch_b-propeller"/>
</dbReference>
<comment type="caution">
    <text evidence="8">The sequence shown here is derived from an EMBL/GenBank/DDBJ whole genome shotgun (WGS) entry which is preliminary data.</text>
</comment>
<evidence type="ECO:0000256" key="7">
    <source>
        <dbReference type="SAM" id="SignalP"/>
    </source>
</evidence>
<feature type="compositionally biased region" description="Polar residues" evidence="5">
    <location>
        <begin position="544"/>
        <end position="554"/>
    </location>
</feature>
<keyword evidence="7" id="KW-0732">Signal</keyword>
<keyword evidence="9" id="KW-1185">Reference proteome</keyword>
<keyword evidence="2 6" id="KW-0812">Transmembrane</keyword>
<proteinExistence type="predicted"/>
<feature type="region of interest" description="Disordered" evidence="5">
    <location>
        <begin position="496"/>
        <end position="571"/>
    </location>
</feature>
<evidence type="ECO:0008006" key="10">
    <source>
        <dbReference type="Google" id="ProtNLM"/>
    </source>
</evidence>
<comment type="subcellular location">
    <subcellularLocation>
        <location evidence="1">Membrane</location>
        <topology evidence="1">Single-pass membrane protein</topology>
    </subcellularLocation>
</comment>
<evidence type="ECO:0000313" key="9">
    <source>
        <dbReference type="Proteomes" id="UP001303115"/>
    </source>
</evidence>
<sequence>MRSHRLLSSLALLGPGWIASAQQLADVPTLENFYRKASVSATVIGNYVYIDGGELSQLLNGVSPAKQHFETNRVNSTISIDISKSWTTSDVVLRTIDRPWGSKANQVIWTDHAAGNFYVWAGTWLRGLLVTENELWKFTPDGNGGGTWALDPPANPELFDGLHQAEFVAFANNNDTGFAIGGVSSAWTKKSQRSTQAIPGMVAFNMETKIWQNGTTDFSPIQVDTLAAGSAHYIPNFGPNGLIMLLGGMAHPVDAPVDWGTAKPYDLQNLTFFDPQTKKTYWQVATGTIPPSPRSQFCLAGFQNVDGGYEILLMGGFNHRDLFRYSDAYILSLPGFVWTKAPDSPTGARRRPACVSVGNRQMLLIGGTGNGLWDDKDAAPQGLALFDMTEMKWKDSYDADAAVYERPAEIKTWYNNGSFDAVEWSSDQVRQLFVSTDSTGIPGTSPSPSADPSAASESTPVGAIVGGVVGGVVGIAIIAAVAWLLIRRRTRRGTNLSSVSDDAHGHGAPEVAKTIPTGRAELRGSGRTELPSEPEYLEFGASVGYTTPGRNHNSPLEMDATPATPLAHTRY</sequence>
<feature type="transmembrane region" description="Helical" evidence="6">
    <location>
        <begin position="461"/>
        <end position="486"/>
    </location>
</feature>
<dbReference type="InterPro" id="IPR015915">
    <property type="entry name" value="Kelch-typ_b-propeller"/>
</dbReference>
<dbReference type="Proteomes" id="UP001303115">
    <property type="component" value="Unassembled WGS sequence"/>
</dbReference>
<evidence type="ECO:0000256" key="3">
    <source>
        <dbReference type="ARBA" id="ARBA00022989"/>
    </source>
</evidence>
<evidence type="ECO:0000313" key="8">
    <source>
        <dbReference type="EMBL" id="KAK4038358.1"/>
    </source>
</evidence>